<dbReference type="Gene3D" id="1.20.80.10">
    <property type="match status" value="1"/>
</dbReference>
<dbReference type="InterPro" id="IPR014352">
    <property type="entry name" value="FERM/acyl-CoA-bd_prot_sf"/>
</dbReference>
<evidence type="ECO:0000259" key="2">
    <source>
        <dbReference type="PROSITE" id="PS50057"/>
    </source>
</evidence>
<dbReference type="SMART" id="SM00295">
    <property type="entry name" value="B41"/>
    <property type="match status" value="1"/>
</dbReference>
<dbReference type="InterPro" id="IPR019749">
    <property type="entry name" value="Band_41_domain"/>
</dbReference>
<dbReference type="GO" id="GO:0005886">
    <property type="term" value="C:plasma membrane"/>
    <property type="evidence" value="ECO:0007669"/>
    <property type="project" value="TreeGrafter"/>
</dbReference>
<dbReference type="SUPFAM" id="SSF50156">
    <property type="entry name" value="PDZ domain-like"/>
    <property type="match status" value="1"/>
</dbReference>
<dbReference type="InterPro" id="IPR036034">
    <property type="entry name" value="PDZ_sf"/>
</dbReference>
<feature type="compositionally biased region" description="Polar residues" evidence="1">
    <location>
        <begin position="1373"/>
        <end position="1395"/>
    </location>
</feature>
<dbReference type="InterPro" id="IPR041779">
    <property type="entry name" value="FRMPD1/3/4_FERM_C"/>
</dbReference>
<dbReference type="PROSITE" id="PS50106">
    <property type="entry name" value="PDZ"/>
    <property type="match status" value="1"/>
</dbReference>
<dbReference type="FunFam" id="3.10.20.90:FF:000203">
    <property type="entry name" value="FERM and PDZ domain containing 1"/>
    <property type="match status" value="1"/>
</dbReference>
<dbReference type="CDD" id="cd21942">
    <property type="entry name" value="LGNbd_FRMPD1"/>
    <property type="match status" value="1"/>
</dbReference>
<feature type="region of interest" description="Disordered" evidence="1">
    <location>
        <begin position="1222"/>
        <end position="1304"/>
    </location>
</feature>
<dbReference type="Pfam" id="PF00595">
    <property type="entry name" value="PDZ"/>
    <property type="match status" value="1"/>
</dbReference>
<feature type="region of interest" description="Disordered" evidence="1">
    <location>
        <begin position="672"/>
        <end position="691"/>
    </location>
</feature>
<dbReference type="PROSITE" id="PS50057">
    <property type="entry name" value="FERM_3"/>
    <property type="match status" value="1"/>
</dbReference>
<keyword evidence="5" id="KW-1185">Reference proteome</keyword>
<feature type="domain" description="PDZ" evidence="3">
    <location>
        <begin position="55"/>
        <end position="133"/>
    </location>
</feature>
<dbReference type="SUPFAM" id="SSF50729">
    <property type="entry name" value="PH domain-like"/>
    <property type="match status" value="1"/>
</dbReference>
<dbReference type="PANTHER" id="PTHR46221">
    <property type="entry name" value="FERM AND PDZ DOMAIN-CONTAINING PROTEIN FAMILY MEMBER"/>
    <property type="match status" value="1"/>
</dbReference>
<proteinExistence type="predicted"/>
<feature type="compositionally biased region" description="Polar residues" evidence="1">
    <location>
        <begin position="719"/>
        <end position="729"/>
    </location>
</feature>
<dbReference type="PANTHER" id="PTHR46221:SF2">
    <property type="entry name" value="FERM AND PDZ DOMAIN-CONTAINING PROTEIN 1"/>
    <property type="match status" value="1"/>
</dbReference>
<feature type="compositionally biased region" description="Basic and acidic residues" evidence="1">
    <location>
        <begin position="1288"/>
        <end position="1300"/>
    </location>
</feature>
<reference evidence="4" key="2">
    <citation type="submission" date="2025-09" db="UniProtKB">
        <authorList>
            <consortium name="Ensembl"/>
        </authorList>
    </citation>
    <scope>IDENTIFICATION</scope>
</reference>
<feature type="region of interest" description="Disordered" evidence="1">
    <location>
        <begin position="540"/>
        <end position="611"/>
    </location>
</feature>
<name>A0A8C8RG74_9SAUR</name>
<accession>A0A8C8RG74</accession>
<feature type="region of interest" description="Disordered" evidence="1">
    <location>
        <begin position="1373"/>
        <end position="1401"/>
    </location>
</feature>
<dbReference type="Gene3D" id="3.10.20.90">
    <property type="entry name" value="Phosphatidylinositol 3-kinase Catalytic Subunit, Chain A, domain 1"/>
    <property type="match status" value="1"/>
</dbReference>
<dbReference type="Ensembl" id="ENSPCET00000005441.1">
    <property type="protein sequence ID" value="ENSPCEP00000005253.1"/>
    <property type="gene ID" value="ENSPCEG00000004257.1"/>
</dbReference>
<evidence type="ECO:0000256" key="1">
    <source>
        <dbReference type="SAM" id="MobiDB-lite"/>
    </source>
</evidence>
<dbReference type="Gene3D" id="2.30.42.10">
    <property type="match status" value="1"/>
</dbReference>
<feature type="region of interest" description="Disordered" evidence="1">
    <location>
        <begin position="805"/>
        <end position="838"/>
    </location>
</feature>
<dbReference type="InterPro" id="IPR001478">
    <property type="entry name" value="PDZ"/>
</dbReference>
<dbReference type="SMART" id="SM00228">
    <property type="entry name" value="PDZ"/>
    <property type="match status" value="1"/>
</dbReference>
<dbReference type="InterPro" id="IPR011993">
    <property type="entry name" value="PH-like_dom_sf"/>
</dbReference>
<feature type="compositionally biased region" description="Polar residues" evidence="1">
    <location>
        <begin position="540"/>
        <end position="549"/>
    </location>
</feature>
<feature type="compositionally biased region" description="Polar residues" evidence="1">
    <location>
        <begin position="812"/>
        <end position="823"/>
    </location>
</feature>
<dbReference type="InterPro" id="IPR035963">
    <property type="entry name" value="FERM_2"/>
</dbReference>
<dbReference type="SUPFAM" id="SSF47031">
    <property type="entry name" value="Second domain of FERM"/>
    <property type="match status" value="1"/>
</dbReference>
<feature type="compositionally biased region" description="Polar residues" evidence="1">
    <location>
        <begin position="1274"/>
        <end position="1287"/>
    </location>
</feature>
<evidence type="ECO:0000259" key="3">
    <source>
        <dbReference type="PROSITE" id="PS50106"/>
    </source>
</evidence>
<dbReference type="GO" id="GO:0005938">
    <property type="term" value="C:cell cortex"/>
    <property type="evidence" value="ECO:0007669"/>
    <property type="project" value="TreeGrafter"/>
</dbReference>
<dbReference type="CDD" id="cd14473">
    <property type="entry name" value="FERM_B-lobe"/>
    <property type="match status" value="1"/>
</dbReference>
<dbReference type="SUPFAM" id="SSF54236">
    <property type="entry name" value="Ubiquitin-like"/>
    <property type="match status" value="1"/>
</dbReference>
<organism evidence="4 5">
    <name type="scientific">Pelusios castaneus</name>
    <name type="common">West African mud turtle</name>
    <dbReference type="NCBI Taxonomy" id="367368"/>
    <lineage>
        <taxon>Eukaryota</taxon>
        <taxon>Metazoa</taxon>
        <taxon>Chordata</taxon>
        <taxon>Craniata</taxon>
        <taxon>Vertebrata</taxon>
        <taxon>Euteleostomi</taxon>
        <taxon>Archelosauria</taxon>
        <taxon>Testudinata</taxon>
        <taxon>Testudines</taxon>
        <taxon>Pleurodira</taxon>
        <taxon>Pelomedusidae</taxon>
        <taxon>Pelusios</taxon>
    </lineage>
</organism>
<dbReference type="InterPro" id="IPR029071">
    <property type="entry name" value="Ubiquitin-like_domsf"/>
</dbReference>
<dbReference type="FunFam" id="1.20.80.10:FF:000009">
    <property type="entry name" value="FERM and PDZ domain containing 4"/>
    <property type="match status" value="1"/>
</dbReference>
<feature type="domain" description="FERM" evidence="2">
    <location>
        <begin position="179"/>
        <end position="494"/>
    </location>
</feature>
<dbReference type="FunFam" id="2.30.29.30:FF:000066">
    <property type="entry name" value="FERM and PDZ domain-containing protein 4"/>
    <property type="match status" value="1"/>
</dbReference>
<reference evidence="4" key="1">
    <citation type="submission" date="2025-08" db="UniProtKB">
        <authorList>
            <consortium name="Ensembl"/>
        </authorList>
    </citation>
    <scope>IDENTIFICATION</scope>
</reference>
<dbReference type="Proteomes" id="UP000694393">
    <property type="component" value="Unplaced"/>
</dbReference>
<protein>
    <submittedName>
        <fullName evidence="4">FERM and PDZ domain containing 1</fullName>
    </submittedName>
</protein>
<dbReference type="InterPro" id="IPR019748">
    <property type="entry name" value="FERM_central"/>
</dbReference>
<dbReference type="Gene3D" id="2.30.29.30">
    <property type="entry name" value="Pleckstrin-homology domain (PH domain)/Phosphotyrosine-binding domain (PTB)"/>
    <property type="match status" value="1"/>
</dbReference>
<feature type="compositionally biased region" description="Basic and acidic residues" evidence="1">
    <location>
        <begin position="1249"/>
        <end position="1273"/>
    </location>
</feature>
<dbReference type="InterPro" id="IPR000299">
    <property type="entry name" value="FERM_domain"/>
</dbReference>
<dbReference type="Pfam" id="PF00373">
    <property type="entry name" value="FERM_M"/>
    <property type="match status" value="1"/>
</dbReference>
<feature type="region of interest" description="Disordered" evidence="1">
    <location>
        <begin position="719"/>
        <end position="740"/>
    </location>
</feature>
<evidence type="ECO:0000313" key="4">
    <source>
        <dbReference type="Ensembl" id="ENSPCEP00000005253.1"/>
    </source>
</evidence>
<feature type="compositionally biased region" description="Polar residues" evidence="1">
    <location>
        <begin position="583"/>
        <end position="607"/>
    </location>
</feature>
<dbReference type="Pfam" id="PF21989">
    <property type="entry name" value="RA_2"/>
    <property type="match status" value="1"/>
</dbReference>
<sequence length="1594" mass="175816">MEDLETNLFQTRKARRIEQMVARWLHRSRDSVSRPSVVDVPSDGLNQAVTSVKLTVAVHKDLLLGHYGFEISPKPPLTIASVAAGSTADGKLLPGDHILLINNEAVEGVSIEQAADLLRESEDSLLLTVLRCTSGGPKSSFITDEKRARLKTNPVKVRFAEEVLVNGHSQGNSLLCLPNVLKVYLENGQTKAFKFDATTTVKDIILTLKEKLSVQSIEHFALALEEQYNISKLYLLHEDELIKQVVQRKDSHDYRCLFRVCFIPKDPLDLLQEDPVTFEYLYLQSCSDVLQERFAVEMKCSVALRLAALHIQERMYACALPQKVSLKYIEKDWGIENFISPTLLRNMKGKDIKKAISFHMKRNQILLDPRQKHVVSATQVRLNYLQILGDLKMYSGKIFNATLMLQDRESYVTLLVGAKYGISQIINNKLNILTSLAEFANISRLELIEESEKVSMVKIYLQDVKLLTLLLESNSAKDFACLIAGYYRLCVDSGVSILVWGENKQQAHRISTEEGYESRACSDSEDSWVLDSSVECFTESSWPHSSSIQPEKEAEQDDLPGLEPESRNPGGRSLCNGRDIGTDSASEASDSANTESRGCKTSGSSDSMDALEEDDLETCSCSRPGLFQFFTPTVQELSSQDKTFFALDSREGSGEAESEDFLCFLQLSQVAQPGSEQAGPEQRGENETDTSALKTTLSEDNVMEYYSLCSHISPASNGERSILNHSPGNGSFKDLPAESGQQEGFCNVDPTAEANRVILHAPPGFGDTSSEDEFYDAADRLPLAGTPVQSRVFSSFLAGSNMLSREGKKSTRCNQEESWMSRQSTREKHRKEKELKHTKSLRKRRSFLQTDYTSQVTFPLAPSHSLESVREPQLSFISLSPMTSPLNDKNGDPAQLEAKTYAQLGPQREAKSKNPSSDLMEMEPDTMEIKCITNSVTSSISVVHLQGNQEEKENLDLTPLSNCAENSLDPLRSACALDSNCVSLSEKAFSLGDMRDLSPEQARGTWGCPSGLPRPFSEMEGSCMTSTVPQKQLVPQSAAEAVEAQREHDTAGHQGKGIPLYTGPVLSPGCSRGKPLPLDPLSTEDNRGTYEQLVTSSSFARGTADLTSCAVKQDAEMAPGEKTSKHLNEESFKKVEDKKHMGFSNATELLFDINKASGIVTRLSWLSFGTRTDQTTPCQQTSYPHEDIERALPADPHQDLQVIDQSSYKVGYSGSEALRKETHFSSASQEVCPSPKLIGGQSPEESESREDAPRVDGSNKHPKEEATEQRKDSYVNTSPGLNSPSTKDVSDASSHREENHGSGQSLLCLNQEKYAPASTSCNASGPLGFTSVKGTLVPKAGMDKCSCQLTYASCFQGLDNDLDHESIDSAHSTFSGPLTTPPSAGSWSFLSQTPSRPAEDSNCINSKPDVSENYPWPESQTEALAQLEERAWKSPADFSLFLVNVAELQGIVGQFSGNRTRHPRDTCAEHYSEHKDMLCVESRKLTASCQKLLQPNRPSEGLPSILHETFQDLVRLTSLCFQFTNCGLCARRHKELMVNLKDVVCTYQQFVQAAHQQGGKGCPDICAKLLTCQCTALTAAVFCLTQRFRASPSA</sequence>
<evidence type="ECO:0000313" key="5">
    <source>
        <dbReference type="Proteomes" id="UP000694393"/>
    </source>
</evidence>
<dbReference type="CDD" id="cd13183">
    <property type="entry name" value="FERM_C_FRMPD1_FRMPD3_FRMPD4"/>
    <property type="match status" value="1"/>
</dbReference>